<comment type="similarity">
    <text evidence="1">Belongs to the asparagine synthetase family.</text>
</comment>
<organism evidence="10 11">
    <name type="scientific">Polychaeton citri CBS 116435</name>
    <dbReference type="NCBI Taxonomy" id="1314669"/>
    <lineage>
        <taxon>Eukaryota</taxon>
        <taxon>Fungi</taxon>
        <taxon>Dikarya</taxon>
        <taxon>Ascomycota</taxon>
        <taxon>Pezizomycotina</taxon>
        <taxon>Dothideomycetes</taxon>
        <taxon>Dothideomycetidae</taxon>
        <taxon>Capnodiales</taxon>
        <taxon>Capnodiaceae</taxon>
        <taxon>Polychaeton</taxon>
    </lineage>
</organism>
<dbReference type="InterPro" id="IPR006426">
    <property type="entry name" value="Asn_synth_AEB"/>
</dbReference>
<keyword evidence="2 5" id="KW-0547">Nucleotide-binding</keyword>
<dbReference type="PIRSF" id="PIRSF001589">
    <property type="entry name" value="Asn_synthetase_glu-h"/>
    <property type="match status" value="1"/>
</dbReference>
<evidence type="ECO:0000256" key="6">
    <source>
        <dbReference type="PIRSR" id="PIRSR001589-1"/>
    </source>
</evidence>
<dbReference type="CDD" id="cd00712">
    <property type="entry name" value="AsnB"/>
    <property type="match status" value="1"/>
</dbReference>
<feature type="domain" description="Glutamine amidotransferase type-2" evidence="9">
    <location>
        <begin position="2"/>
        <end position="225"/>
    </location>
</feature>
<evidence type="ECO:0000256" key="8">
    <source>
        <dbReference type="PIRSR" id="PIRSR001589-3"/>
    </source>
</evidence>
<dbReference type="InterPro" id="IPR051786">
    <property type="entry name" value="ASN_synthetase/amidase"/>
</dbReference>
<dbReference type="GO" id="GO:0006529">
    <property type="term" value="P:asparagine biosynthetic process"/>
    <property type="evidence" value="ECO:0007669"/>
    <property type="project" value="UniProtKB-KW"/>
</dbReference>
<dbReference type="Pfam" id="PF13537">
    <property type="entry name" value="GATase_7"/>
    <property type="match status" value="1"/>
</dbReference>
<dbReference type="InterPro" id="IPR001962">
    <property type="entry name" value="Asn_synthase"/>
</dbReference>
<feature type="binding site" evidence="7">
    <location>
        <position position="116"/>
    </location>
    <ligand>
        <name>L-glutamine</name>
        <dbReference type="ChEBI" id="CHEBI:58359"/>
    </ligand>
</feature>
<keyword evidence="4 6" id="KW-0315">Glutamine amidotransferase</keyword>
<gene>
    <name evidence="10" type="ORF">K431DRAFT_312981</name>
</gene>
<dbReference type="GO" id="GO:0005829">
    <property type="term" value="C:cytosol"/>
    <property type="evidence" value="ECO:0007669"/>
    <property type="project" value="TreeGrafter"/>
</dbReference>
<evidence type="ECO:0000256" key="7">
    <source>
        <dbReference type="PIRSR" id="PIRSR001589-2"/>
    </source>
</evidence>
<name>A0A9P4UQC8_9PEZI</name>
<dbReference type="PANTHER" id="PTHR43284:SF1">
    <property type="entry name" value="ASPARAGINE SYNTHETASE"/>
    <property type="match status" value="1"/>
</dbReference>
<dbReference type="SUPFAM" id="SSF52402">
    <property type="entry name" value="Adenine nucleotide alpha hydrolases-like"/>
    <property type="match status" value="1"/>
</dbReference>
<dbReference type="CDD" id="cd01991">
    <property type="entry name" value="Asn_synthase_B_C"/>
    <property type="match status" value="1"/>
</dbReference>
<dbReference type="GO" id="GO:0004066">
    <property type="term" value="F:asparagine synthase (glutamine-hydrolyzing) activity"/>
    <property type="evidence" value="ECO:0007669"/>
    <property type="project" value="InterPro"/>
</dbReference>
<evidence type="ECO:0000313" key="10">
    <source>
        <dbReference type="EMBL" id="KAF2720885.1"/>
    </source>
</evidence>
<dbReference type="InterPro" id="IPR029055">
    <property type="entry name" value="Ntn_hydrolases_N"/>
</dbReference>
<protein>
    <submittedName>
        <fullName evidence="10">Asparagine synthetase</fullName>
    </submittedName>
</protein>
<dbReference type="GO" id="GO:0005524">
    <property type="term" value="F:ATP binding"/>
    <property type="evidence" value="ECO:0007669"/>
    <property type="project" value="UniProtKB-KW"/>
</dbReference>
<feature type="active site" description="For GATase activity" evidence="6">
    <location>
        <position position="2"/>
    </location>
</feature>
<accession>A0A9P4UQC8</accession>
<keyword evidence="6" id="KW-0061">Asparagine biosynthesis</keyword>
<dbReference type="AlphaFoldDB" id="A0A9P4UQC8"/>
<dbReference type="PANTHER" id="PTHR43284">
    <property type="entry name" value="ASPARAGINE SYNTHETASE (GLUTAMINE-HYDROLYZING)"/>
    <property type="match status" value="1"/>
</dbReference>
<keyword evidence="11" id="KW-1185">Reference proteome</keyword>
<reference evidence="10" key="1">
    <citation type="journal article" date="2020" name="Stud. Mycol.">
        <title>101 Dothideomycetes genomes: a test case for predicting lifestyles and emergence of pathogens.</title>
        <authorList>
            <person name="Haridas S."/>
            <person name="Albert R."/>
            <person name="Binder M."/>
            <person name="Bloem J."/>
            <person name="Labutti K."/>
            <person name="Salamov A."/>
            <person name="Andreopoulos B."/>
            <person name="Baker S."/>
            <person name="Barry K."/>
            <person name="Bills G."/>
            <person name="Bluhm B."/>
            <person name="Cannon C."/>
            <person name="Castanera R."/>
            <person name="Culley D."/>
            <person name="Daum C."/>
            <person name="Ezra D."/>
            <person name="Gonzalez J."/>
            <person name="Henrissat B."/>
            <person name="Kuo A."/>
            <person name="Liang C."/>
            <person name="Lipzen A."/>
            <person name="Lutzoni F."/>
            <person name="Magnuson J."/>
            <person name="Mondo S."/>
            <person name="Nolan M."/>
            <person name="Ohm R."/>
            <person name="Pangilinan J."/>
            <person name="Park H.-J."/>
            <person name="Ramirez L."/>
            <person name="Alfaro M."/>
            <person name="Sun H."/>
            <person name="Tritt A."/>
            <person name="Yoshinaga Y."/>
            <person name="Zwiers L.-H."/>
            <person name="Turgeon B."/>
            <person name="Goodwin S."/>
            <person name="Spatafora J."/>
            <person name="Crous P."/>
            <person name="Grigoriev I."/>
        </authorList>
    </citation>
    <scope>NUCLEOTIDE SEQUENCE</scope>
    <source>
        <strain evidence="10">CBS 116435</strain>
    </source>
</reference>
<keyword evidence="3 5" id="KW-0067">ATP-binding</keyword>
<dbReference type="InterPro" id="IPR014729">
    <property type="entry name" value="Rossmann-like_a/b/a_fold"/>
</dbReference>
<evidence type="ECO:0000256" key="3">
    <source>
        <dbReference type="ARBA" id="ARBA00022840"/>
    </source>
</evidence>
<proteinExistence type="inferred from homology"/>
<dbReference type="OrthoDB" id="409189at2759"/>
<evidence type="ECO:0000256" key="4">
    <source>
        <dbReference type="ARBA" id="ARBA00022962"/>
    </source>
</evidence>
<dbReference type="EMBL" id="MU003795">
    <property type="protein sequence ID" value="KAF2720885.1"/>
    <property type="molecule type" value="Genomic_DNA"/>
</dbReference>
<evidence type="ECO:0000256" key="1">
    <source>
        <dbReference type="ARBA" id="ARBA00005752"/>
    </source>
</evidence>
<comment type="caution">
    <text evidence="10">The sequence shown here is derived from an EMBL/GenBank/DDBJ whole genome shotgun (WGS) entry which is preliminary data.</text>
</comment>
<dbReference type="SUPFAM" id="SSF56235">
    <property type="entry name" value="N-terminal nucleophile aminohydrolases (Ntn hydrolases)"/>
    <property type="match status" value="1"/>
</dbReference>
<keyword evidence="6" id="KW-0028">Amino-acid biosynthesis</keyword>
<evidence type="ECO:0000256" key="2">
    <source>
        <dbReference type="ARBA" id="ARBA00022741"/>
    </source>
</evidence>
<sequence>MCGISCILQLRHGDKHRSGTHGQKENSQLEEDVDASLDMIRHRGPDARGIWVSKDCHVALGHVRLSINDLSPSGAQPFHSPDGKVHAVVNGEFYDYDRLRRELEEEEGYAFTSRSDSEIAIALYRAYGLDFVSHLRGEFAVVLYDEETQLFVAVRDRYGIKPLFWTVQQGRLLVAAEAKAFLPLGWKAEWDVRSLKEAGWNHDGRTLFKGVRKVRPGSMLVCKASAEQVEIVEGEKYWDLDFPDKKTKKDERTADEMIEGVRDRLLQSVKLRLRADVPVGIYLSGGIDSSVIAGMVTHLVKEQGIAIGSAGPEERVTCFSIAFDEGSGFDESDIANRTAEWLGVKFKKKLMDEEALASRFEDATWHCEHHNPDLNFIGKFALSEVPREEGYKVVLTGEGADEGFAGYPMFLPDYLREPDESWVGNPLDNAKREEHAGITEEFNRRYYESIGADASQRGPSVPRRMLNNITTGASMAAFQPDLFASWTDETFGICNPQATMANAMPGTVRRKILDSWHPVHSAQYIWSKGHLSNIFLSCLGDRTEMAHSIEARTPFLDHKFTEYVNQLPPSVKIHWTPDSKEEDGGRFIEKWILREAAKPFITKELYERKKFPYSAPFHWADQGPLRKLLDRLITKDTVDNLGFIDWEKCEGLVSTAFSGEKSEKGAKALRLAIVVAEWVVLGQRFSIRRAEKANY</sequence>
<evidence type="ECO:0000313" key="11">
    <source>
        <dbReference type="Proteomes" id="UP000799441"/>
    </source>
</evidence>
<feature type="binding site" evidence="7">
    <location>
        <position position="321"/>
    </location>
    <ligand>
        <name>ATP</name>
        <dbReference type="ChEBI" id="CHEBI:30616"/>
    </ligand>
</feature>
<dbReference type="NCBIfam" id="TIGR01536">
    <property type="entry name" value="asn_synth_AEB"/>
    <property type="match status" value="1"/>
</dbReference>
<evidence type="ECO:0000256" key="5">
    <source>
        <dbReference type="PIRNR" id="PIRNR001589"/>
    </source>
</evidence>
<evidence type="ECO:0000259" key="9">
    <source>
        <dbReference type="PROSITE" id="PS51278"/>
    </source>
</evidence>
<dbReference type="InterPro" id="IPR033738">
    <property type="entry name" value="AsnB_N"/>
</dbReference>
<dbReference type="Pfam" id="PF00733">
    <property type="entry name" value="Asn_synthase"/>
    <property type="match status" value="1"/>
</dbReference>
<dbReference type="Gene3D" id="3.60.20.10">
    <property type="entry name" value="Glutamine Phosphoribosylpyrophosphate, subunit 1, domain 1"/>
    <property type="match status" value="1"/>
</dbReference>
<dbReference type="PROSITE" id="PS51278">
    <property type="entry name" value="GATASE_TYPE_2"/>
    <property type="match status" value="1"/>
</dbReference>
<dbReference type="Proteomes" id="UP000799441">
    <property type="component" value="Unassembled WGS sequence"/>
</dbReference>
<dbReference type="InterPro" id="IPR017932">
    <property type="entry name" value="GATase_2_dom"/>
</dbReference>
<feature type="site" description="Important for beta-aspartyl-AMP intermediate formation" evidence="8">
    <location>
        <position position="398"/>
    </location>
</feature>
<dbReference type="Gene3D" id="3.40.50.620">
    <property type="entry name" value="HUPs"/>
    <property type="match status" value="2"/>
</dbReference>